<evidence type="ECO:0000256" key="4">
    <source>
        <dbReference type="ARBA" id="ARBA00023136"/>
    </source>
</evidence>
<accession>A0A7J7IEB3</accession>
<dbReference type="PANTHER" id="PTHR23427:SF2">
    <property type="entry name" value="SURFEIT LOCUS PROTEIN 1"/>
    <property type="match status" value="1"/>
</dbReference>
<dbReference type="EMBL" id="VWRR01000014">
    <property type="protein sequence ID" value="KAF6001433.1"/>
    <property type="molecule type" value="Genomic_DNA"/>
</dbReference>
<dbReference type="GO" id="GO:0005743">
    <property type="term" value="C:mitochondrial inner membrane"/>
    <property type="evidence" value="ECO:0007669"/>
    <property type="project" value="UniProtKB-SubCell"/>
</dbReference>
<dbReference type="InterPro" id="IPR002994">
    <property type="entry name" value="Surf1/Shy1"/>
</dbReference>
<keyword evidence="3 5" id="KW-1133">Transmembrane helix</keyword>
<proteinExistence type="inferred from homology"/>
<dbReference type="OrthoDB" id="10040024at2759"/>
<keyword evidence="4 5" id="KW-0472">Membrane</keyword>
<dbReference type="CDD" id="cd06662">
    <property type="entry name" value="SURF1"/>
    <property type="match status" value="1"/>
</dbReference>
<reference evidence="6 7" key="1">
    <citation type="journal article" date="2020" name="J. Phycol.">
        <title>Comparative genome analysis reveals Cyanidiococcus gen. nov., a new extremophilic red algal genus sister to Cyanidioschyzon (Cyanidioschyzonaceae, Rhodophyta).</title>
        <authorList>
            <person name="Liu S.-L."/>
            <person name="Chiang Y.-R."/>
            <person name="Yoon H.S."/>
            <person name="Fu H.-Y."/>
        </authorList>
    </citation>
    <scope>NUCLEOTIDE SEQUENCE [LARGE SCALE GENOMIC DNA]</scope>
    <source>
        <strain evidence="6 7">THAL066</strain>
    </source>
</reference>
<comment type="similarity">
    <text evidence="5">Belongs to the SURF1 family.</text>
</comment>
<dbReference type="PANTHER" id="PTHR23427">
    <property type="entry name" value="SURFEIT LOCUS PROTEIN"/>
    <property type="match status" value="1"/>
</dbReference>
<organism evidence="6 7">
    <name type="scientific">Cyanidiococcus yangmingshanensis</name>
    <dbReference type="NCBI Taxonomy" id="2690220"/>
    <lineage>
        <taxon>Eukaryota</taxon>
        <taxon>Rhodophyta</taxon>
        <taxon>Bangiophyceae</taxon>
        <taxon>Cyanidiales</taxon>
        <taxon>Cyanidiaceae</taxon>
        <taxon>Cyanidiococcus</taxon>
    </lineage>
</organism>
<dbReference type="AlphaFoldDB" id="A0A7J7IEB3"/>
<name>A0A7J7IEB3_9RHOD</name>
<comment type="subcellular location">
    <subcellularLocation>
        <location evidence="1">Membrane</location>
    </subcellularLocation>
    <subcellularLocation>
        <location evidence="5">Mitochondrion inner membrane</location>
        <topology evidence="5">Multi-pass membrane protein</topology>
    </subcellularLocation>
</comment>
<gene>
    <name evidence="6" type="ORF">F1559_001003</name>
</gene>
<evidence type="ECO:0000256" key="1">
    <source>
        <dbReference type="ARBA" id="ARBA00004370"/>
    </source>
</evidence>
<comment type="caution">
    <text evidence="5">Lacks conserved residue(s) required for the propagation of feature annotation.</text>
</comment>
<evidence type="ECO:0000256" key="3">
    <source>
        <dbReference type="ARBA" id="ARBA00022989"/>
    </source>
</evidence>
<comment type="caution">
    <text evidence="6">The sequence shown here is derived from an EMBL/GenBank/DDBJ whole genome shotgun (WGS) entry which is preliminary data.</text>
</comment>
<evidence type="ECO:0000256" key="2">
    <source>
        <dbReference type="ARBA" id="ARBA00022692"/>
    </source>
</evidence>
<feature type="transmembrane region" description="Helical" evidence="5">
    <location>
        <begin position="284"/>
        <end position="303"/>
    </location>
</feature>
<keyword evidence="2 5" id="KW-0812">Transmembrane</keyword>
<protein>
    <recommendedName>
        <fullName evidence="5">SURF1-like protein</fullName>
    </recommendedName>
</protein>
<keyword evidence="5" id="KW-0496">Mitochondrion</keyword>
<sequence length="311" mass="35406">MSGDPRSESNASRILDMSATRCGAFDESQLVTVMALHPLWQRLLSFVPAGIACGLGVWQFRRRFEKIKAIEVCNRQFALPPGDNTLLLQDLRQVELQAYRVLDLRGDWVHEETRLVGPRPCPRYVSEHSRSGANPFGYFVVTPLQVEGLGPVAAPVDDSGLAWWPVLVNRGWIPREQVADYWKNVRAFAENTTTPSGGQTELRAVPQQQEKSSFFMPRNRPQDHKWFRLDSKDLGGRLLLEELDEQSPVQSDATHPKDPLASLSVYRPTSHDLCQFYISPETHANYSITWFTLSAMLAFLGWYRNRRLPIL</sequence>
<dbReference type="InterPro" id="IPR045214">
    <property type="entry name" value="Surf1/Surf4"/>
</dbReference>
<keyword evidence="7" id="KW-1185">Reference proteome</keyword>
<comment type="function">
    <text evidence="5">Probably involved in the biogenesis of the COX complex.</text>
</comment>
<evidence type="ECO:0000313" key="6">
    <source>
        <dbReference type="EMBL" id="KAF6001433.1"/>
    </source>
</evidence>
<dbReference type="Proteomes" id="UP000530660">
    <property type="component" value="Unassembled WGS sequence"/>
</dbReference>
<evidence type="ECO:0000313" key="7">
    <source>
        <dbReference type="Proteomes" id="UP000530660"/>
    </source>
</evidence>
<dbReference type="PROSITE" id="PS50895">
    <property type="entry name" value="SURF1"/>
    <property type="match status" value="1"/>
</dbReference>
<dbReference type="Pfam" id="PF02104">
    <property type="entry name" value="SURF1"/>
    <property type="match status" value="1"/>
</dbReference>
<keyword evidence="5" id="KW-0999">Mitochondrion inner membrane</keyword>
<evidence type="ECO:0000256" key="5">
    <source>
        <dbReference type="RuleBase" id="RU363076"/>
    </source>
</evidence>